<reference evidence="2" key="1">
    <citation type="journal article" date="2020" name="Stud. Mycol.">
        <title>101 Dothideomycetes genomes: a test case for predicting lifestyles and emergence of pathogens.</title>
        <authorList>
            <person name="Haridas S."/>
            <person name="Albert R."/>
            <person name="Binder M."/>
            <person name="Bloem J."/>
            <person name="Labutti K."/>
            <person name="Salamov A."/>
            <person name="Andreopoulos B."/>
            <person name="Baker S."/>
            <person name="Barry K."/>
            <person name="Bills G."/>
            <person name="Bluhm B."/>
            <person name="Cannon C."/>
            <person name="Castanera R."/>
            <person name="Culley D."/>
            <person name="Daum C."/>
            <person name="Ezra D."/>
            <person name="Gonzalez J."/>
            <person name="Henrissat B."/>
            <person name="Kuo A."/>
            <person name="Liang C."/>
            <person name="Lipzen A."/>
            <person name="Lutzoni F."/>
            <person name="Magnuson J."/>
            <person name="Mondo S."/>
            <person name="Nolan M."/>
            <person name="Ohm R."/>
            <person name="Pangilinan J."/>
            <person name="Park H.-J."/>
            <person name="Ramirez L."/>
            <person name="Alfaro M."/>
            <person name="Sun H."/>
            <person name="Tritt A."/>
            <person name="Yoshinaga Y."/>
            <person name="Zwiers L.-H."/>
            <person name="Turgeon B."/>
            <person name="Goodwin S."/>
            <person name="Spatafora J."/>
            <person name="Crous P."/>
            <person name="Grigoriev I."/>
        </authorList>
    </citation>
    <scope>NUCLEOTIDE SEQUENCE</scope>
    <source>
        <strain evidence="2">CBS 121739</strain>
    </source>
</reference>
<sequence length="105" mass="11419">MVKAAPISGARSMAARPLPPLNKLRVKKPDREVVNPCISVMSSVLGCWASSGHGIAGCAQVEQQLRACMDAPPGKAPKKNNINWHLSRMYPKIKGPHKKGIHEHH</sequence>
<comment type="subcellular location">
    <subcellularLocation>
        <location evidence="1">Mitochondrion</location>
    </subcellularLocation>
</comment>
<keyword evidence="3" id="KW-1185">Reference proteome</keyword>
<dbReference type="GeneID" id="54488508"/>
<keyword evidence="1" id="KW-0496">Mitochondrion</keyword>
<comment type="subunit">
    <text evidence="1">Component of the mitochondrial small ribosomal subunit.</text>
</comment>
<dbReference type="GO" id="GO:0032543">
    <property type="term" value="P:mitochondrial translation"/>
    <property type="evidence" value="ECO:0007669"/>
    <property type="project" value="InterPro"/>
</dbReference>
<proteinExistence type="inferred from homology"/>
<dbReference type="AlphaFoldDB" id="A0A6A6VZI2"/>
<gene>
    <name evidence="2" type="ORF">EJ05DRAFT_503674</name>
</gene>
<accession>A0A6A6VZI2</accession>
<dbReference type="RefSeq" id="XP_033597178.1">
    <property type="nucleotide sequence ID" value="XM_033747454.1"/>
</dbReference>
<name>A0A6A6VZI2_9PEZI</name>
<dbReference type="InterPro" id="IPR017264">
    <property type="entry name" value="Ribosomal_mS37_fun"/>
</dbReference>
<keyword evidence="1" id="KW-0687">Ribonucleoprotein</keyword>
<evidence type="ECO:0000313" key="2">
    <source>
        <dbReference type="EMBL" id="KAF2754727.1"/>
    </source>
</evidence>
<comment type="similarity">
    <text evidence="1">Belongs to the mitochondrion-specific ribosomal protein mS37 family.</text>
</comment>
<organism evidence="2 3">
    <name type="scientific">Pseudovirgaria hyperparasitica</name>
    <dbReference type="NCBI Taxonomy" id="470096"/>
    <lineage>
        <taxon>Eukaryota</taxon>
        <taxon>Fungi</taxon>
        <taxon>Dikarya</taxon>
        <taxon>Ascomycota</taxon>
        <taxon>Pezizomycotina</taxon>
        <taxon>Dothideomycetes</taxon>
        <taxon>Dothideomycetes incertae sedis</taxon>
        <taxon>Acrospermales</taxon>
        <taxon>Acrospermaceae</taxon>
        <taxon>Pseudovirgaria</taxon>
    </lineage>
</organism>
<dbReference type="GO" id="GO:0005763">
    <property type="term" value="C:mitochondrial small ribosomal subunit"/>
    <property type="evidence" value="ECO:0007669"/>
    <property type="project" value="TreeGrafter"/>
</dbReference>
<keyword evidence="1 2" id="KW-0689">Ribosomal protein</keyword>
<dbReference type="PANTHER" id="PTHR28066:SF1">
    <property type="entry name" value="SMALL RIBOSOMAL SUBUNIT PROTEIN MS37"/>
    <property type="match status" value="1"/>
</dbReference>
<evidence type="ECO:0000256" key="1">
    <source>
        <dbReference type="PIRNR" id="PIRNR037706"/>
    </source>
</evidence>
<dbReference type="EMBL" id="ML996579">
    <property type="protein sequence ID" value="KAF2754727.1"/>
    <property type="molecule type" value="Genomic_DNA"/>
</dbReference>
<dbReference type="Proteomes" id="UP000799437">
    <property type="component" value="Unassembled WGS sequence"/>
</dbReference>
<comment type="function">
    <text evidence="1">Component of the mitochondrial ribosome (mitoribosome), a dedicated translation machinery responsible for the synthesis of mitochondrial genome-encoded proteins, including at least some of the essential transmembrane subunits of the mitochondrial respiratory chain. The mitoribosomes are attached to the mitochondrial inner membrane and translation products are cotranslationally integrated into the membrane.</text>
</comment>
<dbReference type="PANTHER" id="PTHR28066">
    <property type="entry name" value="37S RIBOSOMAL PROTEIN MRP10, MITOCHONDRIAL"/>
    <property type="match status" value="1"/>
</dbReference>
<protein>
    <recommendedName>
        <fullName evidence="1">Small ribosomal subunit protein mS37</fullName>
    </recommendedName>
</protein>
<dbReference type="GO" id="GO:0003735">
    <property type="term" value="F:structural constituent of ribosome"/>
    <property type="evidence" value="ECO:0007669"/>
    <property type="project" value="InterPro"/>
</dbReference>
<evidence type="ECO:0000313" key="3">
    <source>
        <dbReference type="Proteomes" id="UP000799437"/>
    </source>
</evidence>
<dbReference type="OrthoDB" id="2210at2759"/>
<dbReference type="PIRSF" id="PIRSF037706">
    <property type="entry name" value="MRP10"/>
    <property type="match status" value="1"/>
</dbReference>